<dbReference type="HOGENOM" id="CLU_078556_0_0_1"/>
<dbReference type="InterPro" id="IPR052820">
    <property type="entry name" value="PhiA_domain"/>
</dbReference>
<sequence length="254" mass="27512">MYPINLLFGFLTQILLVSAIIHVRQDVNTTSEANYGHHTTYTTVYNSTITVSVTHTTLTTEPRSSATSTSSTSSAPLSRPSLPFTVLAIRPGTPIHQLRVNADGQRFYLGGQPSTYCPKRVEELGGCPPGETTAFGLCSMAVLVPGGQEIFALPNGELGFTQAHSALLPPGSSTCPFEYVMEHRGDQYAHLFPNATNAFRAKGFRACPTNDGRWQVLLALANVTVPSVTNQTECLPFAAFAVDYENGYAAWQYN</sequence>
<dbReference type="PANTHER" id="PTHR42047:SF1">
    <property type="entry name" value="PROTEIN, PUTATIVE (AFU_ORTHOLOGUE AFUA_6G03560)-RELATED"/>
    <property type="match status" value="1"/>
</dbReference>
<evidence type="ECO:0000256" key="1">
    <source>
        <dbReference type="SAM" id="MobiDB-lite"/>
    </source>
</evidence>
<keyword evidence="2" id="KW-0732">Signal</keyword>
<organism evidence="3 4">
    <name type="scientific">Exophiala aquamarina CBS 119918</name>
    <dbReference type="NCBI Taxonomy" id="1182545"/>
    <lineage>
        <taxon>Eukaryota</taxon>
        <taxon>Fungi</taxon>
        <taxon>Dikarya</taxon>
        <taxon>Ascomycota</taxon>
        <taxon>Pezizomycotina</taxon>
        <taxon>Eurotiomycetes</taxon>
        <taxon>Chaetothyriomycetidae</taxon>
        <taxon>Chaetothyriales</taxon>
        <taxon>Herpotrichiellaceae</taxon>
        <taxon>Exophiala</taxon>
    </lineage>
</organism>
<dbReference type="RefSeq" id="XP_013264371.1">
    <property type="nucleotide sequence ID" value="XM_013408917.1"/>
</dbReference>
<dbReference type="AlphaFoldDB" id="A0A072PPK4"/>
<keyword evidence="4" id="KW-1185">Reference proteome</keyword>
<dbReference type="OrthoDB" id="5430620at2759"/>
<dbReference type="GeneID" id="25278287"/>
<dbReference type="PANTHER" id="PTHR42047">
    <property type="entry name" value="PROTEIN, PUTATIVE (AFU_ORTHOLOGUE AFUA_6G03560)-RELATED"/>
    <property type="match status" value="1"/>
</dbReference>
<accession>A0A072PPK4</accession>
<feature type="chain" id="PRO_5001681756" description="Ubiquitin 3 binding protein But2 C-terminal domain-containing protein" evidence="2">
    <location>
        <begin position="20"/>
        <end position="254"/>
    </location>
</feature>
<evidence type="ECO:0000313" key="3">
    <source>
        <dbReference type="EMBL" id="KEF61781.1"/>
    </source>
</evidence>
<comment type="caution">
    <text evidence="3">The sequence shown here is derived from an EMBL/GenBank/DDBJ whole genome shotgun (WGS) entry which is preliminary data.</text>
</comment>
<dbReference type="EMBL" id="AMGV01000002">
    <property type="protein sequence ID" value="KEF61781.1"/>
    <property type="molecule type" value="Genomic_DNA"/>
</dbReference>
<gene>
    <name evidence="3" type="ORF">A1O9_03351</name>
</gene>
<evidence type="ECO:0000256" key="2">
    <source>
        <dbReference type="SAM" id="SignalP"/>
    </source>
</evidence>
<name>A0A072PPK4_9EURO</name>
<evidence type="ECO:0000313" key="4">
    <source>
        <dbReference type="Proteomes" id="UP000027920"/>
    </source>
</evidence>
<dbReference type="STRING" id="1182545.A0A072PPK4"/>
<protein>
    <recommendedName>
        <fullName evidence="5">Ubiquitin 3 binding protein But2 C-terminal domain-containing protein</fullName>
    </recommendedName>
</protein>
<reference evidence="3 4" key="1">
    <citation type="submission" date="2013-03" db="EMBL/GenBank/DDBJ databases">
        <title>The Genome Sequence of Exophiala aquamarina CBS 119918.</title>
        <authorList>
            <consortium name="The Broad Institute Genomics Platform"/>
            <person name="Cuomo C."/>
            <person name="de Hoog S."/>
            <person name="Gorbushina A."/>
            <person name="Walker B."/>
            <person name="Young S.K."/>
            <person name="Zeng Q."/>
            <person name="Gargeya S."/>
            <person name="Fitzgerald M."/>
            <person name="Haas B."/>
            <person name="Abouelleil A."/>
            <person name="Allen A.W."/>
            <person name="Alvarado L."/>
            <person name="Arachchi H.M."/>
            <person name="Berlin A.M."/>
            <person name="Chapman S.B."/>
            <person name="Gainer-Dewar J."/>
            <person name="Goldberg J."/>
            <person name="Griggs A."/>
            <person name="Gujja S."/>
            <person name="Hansen M."/>
            <person name="Howarth C."/>
            <person name="Imamovic A."/>
            <person name="Ireland A."/>
            <person name="Larimer J."/>
            <person name="McCowan C."/>
            <person name="Murphy C."/>
            <person name="Pearson M."/>
            <person name="Poon T.W."/>
            <person name="Priest M."/>
            <person name="Roberts A."/>
            <person name="Saif S."/>
            <person name="Shea T."/>
            <person name="Sisk P."/>
            <person name="Sykes S."/>
            <person name="Wortman J."/>
            <person name="Nusbaum C."/>
            <person name="Birren B."/>
        </authorList>
    </citation>
    <scope>NUCLEOTIDE SEQUENCE [LARGE SCALE GENOMIC DNA]</scope>
    <source>
        <strain evidence="3 4">CBS 119918</strain>
    </source>
</reference>
<feature type="signal peptide" evidence="2">
    <location>
        <begin position="1"/>
        <end position="19"/>
    </location>
</feature>
<feature type="region of interest" description="Disordered" evidence="1">
    <location>
        <begin position="58"/>
        <end position="78"/>
    </location>
</feature>
<dbReference type="Proteomes" id="UP000027920">
    <property type="component" value="Unassembled WGS sequence"/>
</dbReference>
<proteinExistence type="predicted"/>
<dbReference type="VEuPathDB" id="FungiDB:A1O9_03351"/>
<evidence type="ECO:0008006" key="5">
    <source>
        <dbReference type="Google" id="ProtNLM"/>
    </source>
</evidence>